<dbReference type="Proteomes" id="UP000270649">
    <property type="component" value="Unassembled WGS sequence"/>
</dbReference>
<dbReference type="GO" id="GO:0005737">
    <property type="term" value="C:cytoplasm"/>
    <property type="evidence" value="ECO:0007669"/>
    <property type="project" value="TreeGrafter"/>
</dbReference>
<evidence type="ECO:0000259" key="1">
    <source>
        <dbReference type="Pfam" id="PF00899"/>
    </source>
</evidence>
<proteinExistence type="predicted"/>
<comment type="caution">
    <text evidence="2">The sequence shown here is derived from an EMBL/GenBank/DDBJ whole genome shotgun (WGS) entry which is preliminary data.</text>
</comment>
<sequence>MSQLSREELLRVARQTLLPGFGITQQEALHATHVCVIGAGGLGCPLMQQLAAAGVGEFSVIDDDTVDLTNIHRQILFGVHDVGRPKVDVAAERLQQLQPGIVVHTIRDRLTAGNAVDYLRGVDILVDGSDTFATKFLAADAAEITGTPLVWGSVLRFRGDCALWWSGPGAESGVGMRDLYPLQPDPDSVPDCATAGVLGVTTSVIAGLMSTELIQFATGMNRDRVGLLSIYDALTASINHFRVPRDPARELTTQLLQDYGRAACTVAQADKTAAAAMFDELRDGAAAIDVREPGEAAIDDFFFDDTAKRYLLPYSTWREDPELARSLLDSLQAEGLRNAWVYCATGKRSASFISTFAKDAELRGIKMHNIVGGITNQPAAFHGNTGAIARA</sequence>
<feature type="domain" description="THIF-type NAD/FAD binding fold" evidence="1">
    <location>
        <begin position="13"/>
        <end position="245"/>
    </location>
</feature>
<evidence type="ECO:0000313" key="3">
    <source>
        <dbReference type="Proteomes" id="UP000270649"/>
    </source>
</evidence>
<evidence type="ECO:0000313" key="2">
    <source>
        <dbReference type="EMBL" id="RMB59393.1"/>
    </source>
</evidence>
<dbReference type="EMBL" id="REGC01000008">
    <property type="protein sequence ID" value="RMB59393.1"/>
    <property type="molecule type" value="Genomic_DNA"/>
</dbReference>
<dbReference type="GO" id="GO:0004792">
    <property type="term" value="F:thiosulfate-cyanide sulfurtransferase activity"/>
    <property type="evidence" value="ECO:0007669"/>
    <property type="project" value="TreeGrafter"/>
</dbReference>
<dbReference type="SUPFAM" id="SSF69572">
    <property type="entry name" value="Activating enzymes of the ubiquitin-like proteins"/>
    <property type="match status" value="1"/>
</dbReference>
<dbReference type="GO" id="GO:0016779">
    <property type="term" value="F:nucleotidyltransferase activity"/>
    <property type="evidence" value="ECO:0007669"/>
    <property type="project" value="TreeGrafter"/>
</dbReference>
<dbReference type="PANTHER" id="PTHR10953:SF102">
    <property type="entry name" value="ADENYLYLTRANSFERASE AND SULFURTRANSFERASE MOCS3"/>
    <property type="match status" value="1"/>
</dbReference>
<reference evidence="2 3" key="1">
    <citation type="submission" date="2018-10" db="EMBL/GenBank/DDBJ databases">
        <title>Corynebacterium macginleyi genome sequencing and assembly of the type strain and two clinical samples.</title>
        <authorList>
            <person name="Bernier A.-M."/>
            <person name="Bernard K."/>
        </authorList>
    </citation>
    <scope>NUCLEOTIDE SEQUENCE [LARGE SCALE GENOMIC DNA]</scope>
    <source>
        <strain evidence="2 3">NML 120205</strain>
    </source>
</reference>
<dbReference type="Gene3D" id="3.40.50.720">
    <property type="entry name" value="NAD(P)-binding Rossmann-like Domain"/>
    <property type="match status" value="1"/>
</dbReference>
<protein>
    <recommendedName>
        <fullName evidence="1">THIF-type NAD/FAD binding fold domain-containing protein</fullName>
    </recommendedName>
</protein>
<accession>A0A3M0GCT4</accession>
<dbReference type="AlphaFoldDB" id="A0A3M0GCT4"/>
<name>A0A3M0GCT4_9CORY</name>
<dbReference type="InterPro" id="IPR045886">
    <property type="entry name" value="ThiF/MoeB/HesA"/>
</dbReference>
<dbReference type="PANTHER" id="PTHR10953">
    <property type="entry name" value="UBIQUITIN-ACTIVATING ENZYME E1"/>
    <property type="match status" value="1"/>
</dbReference>
<gene>
    <name evidence="2" type="ORF">D9543_07430</name>
</gene>
<dbReference type="RefSeq" id="WP_121927912.1">
    <property type="nucleotide sequence ID" value="NZ_JAACBT010000019.1"/>
</dbReference>
<dbReference type="CDD" id="cd00757">
    <property type="entry name" value="ThiF_MoeB_HesA_family"/>
    <property type="match status" value="1"/>
</dbReference>
<dbReference type="Pfam" id="PF00899">
    <property type="entry name" value="ThiF"/>
    <property type="match status" value="1"/>
</dbReference>
<dbReference type="InterPro" id="IPR035985">
    <property type="entry name" value="Ubiquitin-activating_enz"/>
</dbReference>
<dbReference type="InterPro" id="IPR000594">
    <property type="entry name" value="ThiF_NAD_FAD-bd"/>
</dbReference>
<organism evidence="2 3">
    <name type="scientific">Corynebacterium macginleyi</name>
    <dbReference type="NCBI Taxonomy" id="38290"/>
    <lineage>
        <taxon>Bacteria</taxon>
        <taxon>Bacillati</taxon>
        <taxon>Actinomycetota</taxon>
        <taxon>Actinomycetes</taxon>
        <taxon>Mycobacteriales</taxon>
        <taxon>Corynebacteriaceae</taxon>
        <taxon>Corynebacterium</taxon>
    </lineage>
</organism>
<dbReference type="GO" id="GO:0008641">
    <property type="term" value="F:ubiquitin-like modifier activating enzyme activity"/>
    <property type="evidence" value="ECO:0007669"/>
    <property type="project" value="InterPro"/>
</dbReference>